<keyword evidence="2" id="KW-0812">Transmembrane</keyword>
<feature type="region of interest" description="Disordered" evidence="1">
    <location>
        <begin position="251"/>
        <end position="425"/>
    </location>
</feature>
<feature type="compositionally biased region" description="Polar residues" evidence="1">
    <location>
        <begin position="485"/>
        <end position="507"/>
    </location>
</feature>
<feature type="compositionally biased region" description="Basic residues" evidence="1">
    <location>
        <begin position="516"/>
        <end position="535"/>
    </location>
</feature>
<feature type="transmembrane region" description="Helical" evidence="2">
    <location>
        <begin position="567"/>
        <end position="587"/>
    </location>
</feature>
<proteinExistence type="predicted"/>
<reference evidence="4" key="1">
    <citation type="submission" date="2021-02" db="EMBL/GenBank/DDBJ databases">
        <title>FDA dAtabase for Regulatory Grade micrObial Sequences (FDA-ARGOS): Supporting development and validation of Infectious Disease Dx tests.</title>
        <authorList>
            <person name="Sproer C."/>
            <person name="Gronow S."/>
            <person name="Severitt S."/>
            <person name="Schroder I."/>
            <person name="Tallon L."/>
            <person name="Sadzewicz L."/>
            <person name="Zhao X."/>
            <person name="Boylan J."/>
            <person name="Ott S."/>
            <person name="Bowen H."/>
            <person name="Vavikolanu K."/>
            <person name="Mehta A."/>
            <person name="Aluvathingal J."/>
            <person name="Nadendla S."/>
            <person name="Lowell S."/>
            <person name="Myers T."/>
            <person name="Yan Y."/>
            <person name="Sichtig H."/>
        </authorList>
    </citation>
    <scope>NUCLEOTIDE SEQUENCE</scope>
    <source>
        <strain evidence="4">FDAARGOS_1191</strain>
    </source>
</reference>
<feature type="compositionally biased region" description="Polar residues" evidence="1">
    <location>
        <begin position="414"/>
        <end position="423"/>
    </location>
</feature>
<gene>
    <name evidence="4" type="ORF">I6J21_09885</name>
</gene>
<name>A0AAX1L6N9_9CORY</name>
<evidence type="ECO:0000256" key="3">
    <source>
        <dbReference type="SAM" id="SignalP"/>
    </source>
</evidence>
<feature type="compositionally biased region" description="Basic and acidic residues" evidence="1">
    <location>
        <begin position="309"/>
        <end position="327"/>
    </location>
</feature>
<feature type="chain" id="PRO_5043331776" description="LPXTG-motif cell wall anchor domain-containing protein" evidence="3">
    <location>
        <begin position="30"/>
        <end position="594"/>
    </location>
</feature>
<evidence type="ECO:0000313" key="4">
    <source>
        <dbReference type="EMBL" id="QRP70080.1"/>
    </source>
</evidence>
<dbReference type="EMBL" id="CP069534">
    <property type="protein sequence ID" value="QRP70080.1"/>
    <property type="molecule type" value="Genomic_DNA"/>
</dbReference>
<dbReference type="AlphaFoldDB" id="A0AAX1L6N9"/>
<organism evidence="4 5">
    <name type="scientific">Corynebacterium glucuronolyticum</name>
    <dbReference type="NCBI Taxonomy" id="39791"/>
    <lineage>
        <taxon>Bacteria</taxon>
        <taxon>Bacillati</taxon>
        <taxon>Actinomycetota</taxon>
        <taxon>Actinomycetes</taxon>
        <taxon>Mycobacteriales</taxon>
        <taxon>Corynebacteriaceae</taxon>
        <taxon>Corynebacterium</taxon>
    </lineage>
</organism>
<dbReference type="Proteomes" id="UP000617681">
    <property type="component" value="Chromosome"/>
</dbReference>
<keyword evidence="2" id="KW-0472">Membrane</keyword>
<feature type="region of interest" description="Disordered" evidence="1">
    <location>
        <begin position="444"/>
        <end position="566"/>
    </location>
</feature>
<feature type="compositionally biased region" description="Low complexity" evidence="1">
    <location>
        <begin position="251"/>
        <end position="308"/>
    </location>
</feature>
<sequence>MAHKKALAALTAAALAVTGAVVVPAPALAAYAKQGTDKHVEDVFWLDLAGVTGPDGRIIPGKEATVPGLEGYTVKVKVGDEQSPIATDKKAAAFDIDGVSTLVSADKEATQKITVTLTKDGKPEPLTLVVPDLNGQKVKVTTSAEDWKGLALEVAPDRLGHKDFSTITRSGSTDVPLVRTDNKDNSTTLTLELGAGEQKAMVGILKKRPAPAEPSATQPTPDKAAAAEDLGNSIMAFSTAVGEIGALADRAAAPSTETSGSAPAPSATTTSETTTASTESNTPNTTARAAAPKADAESSPVTPTTETATETKPETATENATKPKADEPAAETKPGADNANATKPKTDEPATEVKPGTGTESDGKPQPNDPVIPEGNPNNPKPDGDSGSAGTQGDSGSDAEPGVTVPDPQKPGDHSSNGSSGSVDTDAIIGSVIGVLTVGGLGAGLLGGAVDKVLSPASPSKGKSDAANQKPQQQKKPKITVKQPNGESLTLAQMRNRNSKSATTTKAASLGGKPKVSTKAKSKTSTRMAQQKKPRISVGKKSTTKKAASSSKKKTSKKKLADTGAPIGLPVGLASLLIMSGIVLLGVRQRRGQI</sequence>
<feature type="signal peptide" evidence="3">
    <location>
        <begin position="1"/>
        <end position="29"/>
    </location>
</feature>
<accession>A0AAX1L6N9</accession>
<keyword evidence="2" id="KW-1133">Transmembrane helix</keyword>
<keyword evidence="3" id="KW-0732">Signal</keyword>
<evidence type="ECO:0000256" key="1">
    <source>
        <dbReference type="SAM" id="MobiDB-lite"/>
    </source>
</evidence>
<evidence type="ECO:0000313" key="5">
    <source>
        <dbReference type="Proteomes" id="UP000617681"/>
    </source>
</evidence>
<dbReference type="RefSeq" id="WP_005394346.1">
    <property type="nucleotide sequence ID" value="NZ_CP069534.1"/>
</dbReference>
<protein>
    <recommendedName>
        <fullName evidence="6">LPXTG-motif cell wall anchor domain-containing protein</fullName>
    </recommendedName>
</protein>
<evidence type="ECO:0000256" key="2">
    <source>
        <dbReference type="SAM" id="Phobius"/>
    </source>
</evidence>
<evidence type="ECO:0008006" key="6">
    <source>
        <dbReference type="Google" id="ProtNLM"/>
    </source>
</evidence>